<evidence type="ECO:0000256" key="1">
    <source>
        <dbReference type="SAM" id="Phobius"/>
    </source>
</evidence>
<accession>A0A4Y8WB33</accession>
<protein>
    <submittedName>
        <fullName evidence="3">Prepilin peptidase</fullName>
    </submittedName>
</protein>
<keyword evidence="1" id="KW-1133">Transmembrane helix</keyword>
<dbReference type="Gene3D" id="1.20.120.1220">
    <property type="match status" value="1"/>
</dbReference>
<name>A0A4Y8WB33_9VIBR</name>
<evidence type="ECO:0000313" key="3">
    <source>
        <dbReference type="EMBL" id="TFH90024.1"/>
    </source>
</evidence>
<evidence type="ECO:0000313" key="4">
    <source>
        <dbReference type="Proteomes" id="UP000297753"/>
    </source>
</evidence>
<reference evidence="3 4" key="1">
    <citation type="submission" date="2019-01" db="EMBL/GenBank/DDBJ databases">
        <title>Vibrio BEI176 sp. nov, a marine bacterium isolated from China: eastern marignal seas.</title>
        <authorList>
            <person name="Li B."/>
        </authorList>
    </citation>
    <scope>NUCLEOTIDE SEQUENCE [LARGE SCALE GENOMIC DNA]</scope>
    <source>
        <strain evidence="3 4">BEI176</strain>
    </source>
</reference>
<dbReference type="Pfam" id="PF01478">
    <property type="entry name" value="Peptidase_A24"/>
    <property type="match status" value="1"/>
</dbReference>
<feature type="transmembrane region" description="Helical" evidence="1">
    <location>
        <begin position="152"/>
        <end position="170"/>
    </location>
</feature>
<comment type="caution">
    <text evidence="3">The sequence shown here is derived from an EMBL/GenBank/DDBJ whole genome shotgun (WGS) entry which is preliminary data.</text>
</comment>
<dbReference type="Proteomes" id="UP000297753">
    <property type="component" value="Unassembled WGS sequence"/>
</dbReference>
<keyword evidence="1" id="KW-0812">Transmembrane</keyword>
<dbReference type="GO" id="GO:0004190">
    <property type="term" value="F:aspartic-type endopeptidase activity"/>
    <property type="evidence" value="ECO:0007669"/>
    <property type="project" value="InterPro"/>
</dbReference>
<keyword evidence="4" id="KW-1185">Reference proteome</keyword>
<evidence type="ECO:0000259" key="2">
    <source>
        <dbReference type="Pfam" id="PF01478"/>
    </source>
</evidence>
<sequence length="172" mass="19285">MNTTIWILIFIVAVSDAKEHRIPNYLLLAILVLSTIDKVLYHVDYSILISSFITGITCFIAALLLYFLKVMAPGDVKLLGVVGFWVGSEHILGSVSWIAVSSVVIGLFYGVLRLAESPEQLRAVFNKYSMLFQFGASGTKVLRTPKKMEEHYRMPFAPVVVIGLALYFYFLN</sequence>
<feature type="transmembrane region" description="Helical" evidence="1">
    <location>
        <begin position="48"/>
        <end position="71"/>
    </location>
</feature>
<dbReference type="AlphaFoldDB" id="A0A4Y8WB33"/>
<dbReference type="EMBL" id="SATR01000037">
    <property type="protein sequence ID" value="TFH90024.1"/>
    <property type="molecule type" value="Genomic_DNA"/>
</dbReference>
<dbReference type="InterPro" id="IPR000045">
    <property type="entry name" value="Prepilin_IV_endopep_pep"/>
</dbReference>
<organism evidence="3 4">
    <name type="scientific">Vibrio ouci</name>
    <dbReference type="NCBI Taxonomy" id="2499078"/>
    <lineage>
        <taxon>Bacteria</taxon>
        <taxon>Pseudomonadati</taxon>
        <taxon>Pseudomonadota</taxon>
        <taxon>Gammaproteobacteria</taxon>
        <taxon>Vibrionales</taxon>
        <taxon>Vibrionaceae</taxon>
        <taxon>Vibrio</taxon>
    </lineage>
</organism>
<feature type="domain" description="Prepilin type IV endopeptidase peptidase" evidence="2">
    <location>
        <begin position="7"/>
        <end position="110"/>
    </location>
</feature>
<dbReference type="OrthoDB" id="5905525at2"/>
<keyword evidence="1" id="KW-0472">Membrane</keyword>
<feature type="transmembrane region" description="Helical" evidence="1">
    <location>
        <begin position="91"/>
        <end position="112"/>
    </location>
</feature>
<dbReference type="GO" id="GO:0016020">
    <property type="term" value="C:membrane"/>
    <property type="evidence" value="ECO:0007669"/>
    <property type="project" value="InterPro"/>
</dbReference>
<gene>
    <name evidence="3" type="ORF">ELS82_19070</name>
</gene>
<proteinExistence type="predicted"/>
<dbReference type="RefSeq" id="WP_134836889.1">
    <property type="nucleotide sequence ID" value="NZ_SATR01000037.1"/>
</dbReference>